<dbReference type="EC" id="5.3.1.8" evidence="5"/>
<dbReference type="InterPro" id="IPR046458">
    <property type="entry name" value="PMI_typeI_hel"/>
</dbReference>
<keyword evidence="15" id="KW-1185">Reference proteome</keyword>
<dbReference type="Gene3D" id="1.10.441.10">
    <property type="entry name" value="Phosphomannose Isomerase, domain 2"/>
    <property type="match status" value="1"/>
</dbReference>
<feature type="domain" description="Phosphomannose isomerase type I catalytic" evidence="12">
    <location>
        <begin position="2"/>
        <end position="144"/>
    </location>
</feature>
<sequence length="519" mass="57722">MQLLCAVQKYSWGKLGSASLVAQLGQASNPQFEVCEESPYAELWMGTHPNGPSVNKATGEALFDWLQQNPSSLGTRVREVFGENLPFLFKVLSVRQALSVQAHPSKSHAEELHRLRPDLYKDPNHKPELAVALTPFQAMCDFRPAEEIRGFLQSNYFHFLCLLQCLGYNSFIVPYPFYVKYATTWAIARMEPLAVVIYYLLWHRVAVWLHQLFTKDELDRWVRALQARPKSIAQLMEWLQEEWRRITVDVLETLLESMPDRLAAVIAARGVGELRAIVGEDTACRFVTCDEANQQSALKACFCALIAAPSDLVASQLTQLVERVAALGEADRAHVLAPLLEELHSQFPGDVGCFVMYFLNVITLQPGQALFLAPNQPHAYLSGDCVECMACSDNVVRAGLTPKYKDVDTLCEMLVYHCQPAEDKLFVPTREDSCTQVFLPPVPDFAVAHINVAPPLKQHSLRPRSTASILLVVRGTGSTSDPELQLAPGTVIFLPAGAKMSVSRSSDAALDMYQAFANV</sequence>
<dbReference type="Gene3D" id="3.30.420.10">
    <property type="entry name" value="Ribonuclease H-like superfamily/Ribonuclease H"/>
    <property type="match status" value="1"/>
</dbReference>
<accession>A0ABQ9G242</accession>
<evidence type="ECO:0000256" key="1">
    <source>
        <dbReference type="ARBA" id="ARBA00000757"/>
    </source>
</evidence>
<evidence type="ECO:0000256" key="2">
    <source>
        <dbReference type="ARBA" id="ARBA00001947"/>
    </source>
</evidence>
<evidence type="ECO:0000259" key="13">
    <source>
        <dbReference type="Pfam" id="PF20512"/>
    </source>
</evidence>
<comment type="caution">
    <text evidence="14">The sequence shown here is derived from an EMBL/GenBank/DDBJ whole genome shotgun (WGS) entry which is preliminary data.</text>
</comment>
<evidence type="ECO:0000256" key="3">
    <source>
        <dbReference type="ARBA" id="ARBA00004666"/>
    </source>
</evidence>
<evidence type="ECO:0000256" key="8">
    <source>
        <dbReference type="ARBA" id="ARBA00023235"/>
    </source>
</evidence>
<dbReference type="PRINTS" id="PR00714">
    <property type="entry name" value="MAN6PISMRASE"/>
</dbReference>
<dbReference type="PROSITE" id="PS00966">
    <property type="entry name" value="PMI_I_2"/>
    <property type="match status" value="1"/>
</dbReference>
<keyword evidence="7" id="KW-0862">Zinc</keyword>
<dbReference type="Proteomes" id="UP001159363">
    <property type="component" value="Chromosome 15"/>
</dbReference>
<dbReference type="PANTHER" id="PTHR10309">
    <property type="entry name" value="MANNOSE-6-PHOSPHATE ISOMERASE"/>
    <property type="match status" value="1"/>
</dbReference>
<evidence type="ECO:0000256" key="5">
    <source>
        <dbReference type="ARBA" id="ARBA00011956"/>
    </source>
</evidence>
<feature type="domain" description="Phosphomannose isomerase type I helical insertion" evidence="13">
    <location>
        <begin position="291"/>
        <end position="359"/>
    </location>
</feature>
<dbReference type="EMBL" id="JARBHB010000016">
    <property type="protein sequence ID" value="KAJ8866550.1"/>
    <property type="molecule type" value="Genomic_DNA"/>
</dbReference>
<organism evidence="14 15">
    <name type="scientific">Dryococelus australis</name>
    <dbReference type="NCBI Taxonomy" id="614101"/>
    <lineage>
        <taxon>Eukaryota</taxon>
        <taxon>Metazoa</taxon>
        <taxon>Ecdysozoa</taxon>
        <taxon>Arthropoda</taxon>
        <taxon>Hexapoda</taxon>
        <taxon>Insecta</taxon>
        <taxon>Pterygota</taxon>
        <taxon>Neoptera</taxon>
        <taxon>Polyneoptera</taxon>
        <taxon>Phasmatodea</taxon>
        <taxon>Verophasmatodea</taxon>
        <taxon>Anareolatae</taxon>
        <taxon>Phasmatidae</taxon>
        <taxon>Eurycanthinae</taxon>
        <taxon>Dryococelus</taxon>
    </lineage>
</organism>
<evidence type="ECO:0000256" key="11">
    <source>
        <dbReference type="RuleBase" id="RU004248"/>
    </source>
</evidence>
<comment type="cofactor">
    <cofactor evidence="2">
        <name>Zn(2+)</name>
        <dbReference type="ChEBI" id="CHEBI:29105"/>
    </cofactor>
</comment>
<evidence type="ECO:0000256" key="6">
    <source>
        <dbReference type="ARBA" id="ARBA00022723"/>
    </source>
</evidence>
<dbReference type="Pfam" id="PF20511">
    <property type="entry name" value="PMI_typeI_cat"/>
    <property type="match status" value="1"/>
</dbReference>
<comment type="similarity">
    <text evidence="4">Belongs to the mannose-6-phosphate isomerase type 1 family.</text>
</comment>
<dbReference type="Gene3D" id="2.60.120.10">
    <property type="entry name" value="Jelly Rolls"/>
    <property type="match status" value="3"/>
</dbReference>
<evidence type="ECO:0000259" key="12">
    <source>
        <dbReference type="Pfam" id="PF20511"/>
    </source>
</evidence>
<comment type="pathway">
    <text evidence="3 11">Nucleotide-sugar biosynthesis; GDP-alpha-D-mannose biosynthesis; alpha-D-mannose 1-phosphate from D-fructose 6-phosphate: step 1/2.</text>
</comment>
<dbReference type="InterPro" id="IPR011051">
    <property type="entry name" value="RmlC_Cupin_sf"/>
</dbReference>
<proteinExistence type="inferred from homology"/>
<dbReference type="InterPro" id="IPR001250">
    <property type="entry name" value="Man6P_Isoase-1"/>
</dbReference>
<evidence type="ECO:0000256" key="7">
    <source>
        <dbReference type="ARBA" id="ARBA00022833"/>
    </source>
</evidence>
<evidence type="ECO:0000256" key="4">
    <source>
        <dbReference type="ARBA" id="ARBA00010772"/>
    </source>
</evidence>
<gene>
    <name evidence="14" type="ORF">PR048_032409</name>
</gene>
<comment type="catalytic activity">
    <reaction evidence="1">
        <text>D-mannose 6-phosphate = D-fructose 6-phosphate</text>
        <dbReference type="Rhea" id="RHEA:12356"/>
        <dbReference type="ChEBI" id="CHEBI:58735"/>
        <dbReference type="ChEBI" id="CHEBI:61527"/>
        <dbReference type="EC" id="5.3.1.8"/>
    </reaction>
</comment>
<keyword evidence="6" id="KW-0479">Metal-binding</keyword>
<evidence type="ECO:0000256" key="10">
    <source>
        <dbReference type="ARBA" id="ARBA00030762"/>
    </source>
</evidence>
<name>A0ABQ9G242_9NEOP</name>
<dbReference type="InterPro" id="IPR016305">
    <property type="entry name" value="Mannose-6-P_Isomerase"/>
</dbReference>
<protein>
    <recommendedName>
        <fullName evidence="5">mannose-6-phosphate isomerase</fullName>
        <ecNumber evidence="5">5.3.1.8</ecNumber>
    </recommendedName>
    <alternativeName>
        <fullName evidence="9">Phosphohexomutase</fullName>
    </alternativeName>
    <alternativeName>
        <fullName evidence="10">Phosphomannose isomerase</fullName>
    </alternativeName>
</protein>
<evidence type="ECO:0000256" key="9">
    <source>
        <dbReference type="ARBA" id="ARBA00029741"/>
    </source>
</evidence>
<keyword evidence="8" id="KW-0413">Isomerase</keyword>
<dbReference type="InterPro" id="IPR018050">
    <property type="entry name" value="Pmannose_isomerase-type1_CS"/>
</dbReference>
<reference evidence="14 15" key="1">
    <citation type="submission" date="2023-02" db="EMBL/GenBank/DDBJ databases">
        <title>LHISI_Scaffold_Assembly.</title>
        <authorList>
            <person name="Stuart O.P."/>
            <person name="Cleave R."/>
            <person name="Magrath M.J.L."/>
            <person name="Mikheyev A.S."/>
        </authorList>
    </citation>
    <scope>NUCLEOTIDE SEQUENCE [LARGE SCALE GENOMIC DNA]</scope>
    <source>
        <strain evidence="14">Daus_M_001</strain>
        <tissue evidence="14">Leg muscle</tissue>
    </source>
</reference>
<evidence type="ECO:0000313" key="14">
    <source>
        <dbReference type="EMBL" id="KAJ8866550.1"/>
    </source>
</evidence>
<dbReference type="PANTHER" id="PTHR10309:SF0">
    <property type="entry name" value="MANNOSE-6-PHOSPHATE ISOMERASE"/>
    <property type="match status" value="1"/>
</dbReference>
<dbReference type="InterPro" id="IPR036397">
    <property type="entry name" value="RNaseH_sf"/>
</dbReference>
<evidence type="ECO:0000313" key="15">
    <source>
        <dbReference type="Proteomes" id="UP001159363"/>
    </source>
</evidence>
<dbReference type="InterPro" id="IPR014710">
    <property type="entry name" value="RmlC-like_jellyroll"/>
</dbReference>
<dbReference type="Pfam" id="PF20512">
    <property type="entry name" value="PMI_typeI_hel"/>
    <property type="match status" value="1"/>
</dbReference>
<dbReference type="CDD" id="cd07011">
    <property type="entry name" value="cupin_PMI_type_I_N"/>
    <property type="match status" value="1"/>
</dbReference>
<dbReference type="PROSITE" id="PS00965">
    <property type="entry name" value="PMI_I_1"/>
    <property type="match status" value="1"/>
</dbReference>
<dbReference type="SUPFAM" id="SSF51182">
    <property type="entry name" value="RmlC-like cupins"/>
    <property type="match status" value="1"/>
</dbReference>
<dbReference type="InterPro" id="IPR046457">
    <property type="entry name" value="PMI_typeI_cat"/>
</dbReference>
<dbReference type="NCBIfam" id="TIGR00218">
    <property type="entry name" value="manA"/>
    <property type="match status" value="1"/>
</dbReference>